<dbReference type="InterPro" id="IPR002502">
    <property type="entry name" value="Amidase_domain"/>
</dbReference>
<dbReference type="OrthoDB" id="9794842at2"/>
<name>A0A2S7DDF4_9XANT</name>
<comment type="catalytic activity">
    <reaction evidence="1">
        <text>Hydrolyzes the link between N-acetylmuramoyl residues and L-amino acid residues in certain cell-wall glycopeptides.</text>
        <dbReference type="EC" id="3.5.1.28"/>
    </reaction>
</comment>
<dbReference type="Gene3D" id="3.40.80.10">
    <property type="entry name" value="Peptidoglycan recognition protein-like"/>
    <property type="match status" value="1"/>
</dbReference>
<dbReference type="CDD" id="cd06583">
    <property type="entry name" value="PGRP"/>
    <property type="match status" value="1"/>
</dbReference>
<evidence type="ECO:0000256" key="3">
    <source>
        <dbReference type="ARBA" id="ARBA00022801"/>
    </source>
</evidence>
<comment type="caution">
    <text evidence="6">The sequence shown here is derived from an EMBL/GenBank/DDBJ whole genome shotgun (WGS) entry which is preliminary data.</text>
</comment>
<evidence type="ECO:0000313" key="6">
    <source>
        <dbReference type="EMBL" id="PPU71829.1"/>
    </source>
</evidence>
<dbReference type="InterPro" id="IPR036505">
    <property type="entry name" value="Amidase/PGRP_sf"/>
</dbReference>
<reference evidence="6 7" key="1">
    <citation type="submission" date="2016-08" db="EMBL/GenBank/DDBJ databases">
        <authorList>
            <person name="Seilhamer J.J."/>
        </authorList>
    </citation>
    <scope>NUCLEOTIDE SEQUENCE [LARGE SCALE GENOMIC DNA]</scope>
    <source>
        <strain evidence="6 7">CFBP4644</strain>
    </source>
</reference>
<dbReference type="AlphaFoldDB" id="A0A2S7DDF4"/>
<dbReference type="GO" id="GO:0071555">
    <property type="term" value="P:cell wall organization"/>
    <property type="evidence" value="ECO:0007669"/>
    <property type="project" value="UniProtKB-KW"/>
</dbReference>
<dbReference type="EMBL" id="MDEH01000008">
    <property type="protein sequence ID" value="PPU71829.1"/>
    <property type="molecule type" value="Genomic_DNA"/>
</dbReference>
<keyword evidence="4" id="KW-0961">Cell wall biogenesis/degradation</keyword>
<proteinExistence type="predicted"/>
<dbReference type="GO" id="GO:0009254">
    <property type="term" value="P:peptidoglycan turnover"/>
    <property type="evidence" value="ECO:0007669"/>
    <property type="project" value="TreeGrafter"/>
</dbReference>
<protein>
    <recommendedName>
        <fullName evidence="2">N-acetylmuramoyl-L-alanine amidase</fullName>
        <ecNumber evidence="2">3.5.1.28</ecNumber>
    </recommendedName>
</protein>
<dbReference type="GO" id="GO:0009253">
    <property type="term" value="P:peptidoglycan catabolic process"/>
    <property type="evidence" value="ECO:0007669"/>
    <property type="project" value="InterPro"/>
</dbReference>
<dbReference type="InterPro" id="IPR051206">
    <property type="entry name" value="NAMLAA_amidase_2"/>
</dbReference>
<evidence type="ECO:0000313" key="7">
    <source>
        <dbReference type="Proteomes" id="UP000239865"/>
    </source>
</evidence>
<feature type="domain" description="N-acetylmuramoyl-L-alanine amidase" evidence="5">
    <location>
        <begin position="18"/>
        <end position="162"/>
    </location>
</feature>
<accession>A0A2S7DDF4</accession>
<dbReference type="GO" id="GO:0008745">
    <property type="term" value="F:N-acetylmuramoyl-L-alanine amidase activity"/>
    <property type="evidence" value="ECO:0007669"/>
    <property type="project" value="UniProtKB-EC"/>
</dbReference>
<dbReference type="EC" id="3.5.1.28" evidence="2"/>
<gene>
    <name evidence="6" type="ORF">XmelCFBP4644_14385</name>
</gene>
<dbReference type="SMART" id="SM00644">
    <property type="entry name" value="Ami_2"/>
    <property type="match status" value="1"/>
</dbReference>
<dbReference type="Pfam" id="PF01510">
    <property type="entry name" value="Amidase_2"/>
    <property type="match status" value="1"/>
</dbReference>
<evidence type="ECO:0000256" key="2">
    <source>
        <dbReference type="ARBA" id="ARBA00011901"/>
    </source>
</evidence>
<dbReference type="PANTHER" id="PTHR30417">
    <property type="entry name" value="N-ACETYLMURAMOYL-L-ALANINE AMIDASE AMID"/>
    <property type="match status" value="1"/>
</dbReference>
<evidence type="ECO:0000256" key="4">
    <source>
        <dbReference type="ARBA" id="ARBA00023316"/>
    </source>
</evidence>
<organism evidence="6 7">
    <name type="scientific">Xanthomonas melonis</name>
    <dbReference type="NCBI Taxonomy" id="56456"/>
    <lineage>
        <taxon>Bacteria</taxon>
        <taxon>Pseudomonadati</taxon>
        <taxon>Pseudomonadota</taxon>
        <taxon>Gammaproteobacteria</taxon>
        <taxon>Lysobacterales</taxon>
        <taxon>Lysobacteraceae</taxon>
        <taxon>Xanthomonas</taxon>
    </lineage>
</organism>
<dbReference type="PANTHER" id="PTHR30417:SF1">
    <property type="entry name" value="N-ACETYLMURAMOYL-L-ALANINE AMIDASE AMID"/>
    <property type="match status" value="1"/>
</dbReference>
<evidence type="ECO:0000256" key="1">
    <source>
        <dbReference type="ARBA" id="ARBA00001561"/>
    </source>
</evidence>
<dbReference type="GO" id="GO:0019867">
    <property type="term" value="C:outer membrane"/>
    <property type="evidence" value="ECO:0007669"/>
    <property type="project" value="TreeGrafter"/>
</dbReference>
<sequence>MSDAALPSPPITYAPLPYESRLARRALGQIDMVVIHCTELPDMAMARDYGERVLYDSGTGNSGHYYIDRNGSIQQYVALDRVAHHVRGHNPHTLGIELVNSGRYPHWLDSRHQTMHEPYPDAQIAALVTLLQWLQQQLPSVRRIAGHQELDTTLEAASDDPACKIRRKLDPGPLFPWARIEAAVAWSHRLR</sequence>
<evidence type="ECO:0000259" key="5">
    <source>
        <dbReference type="SMART" id="SM00644"/>
    </source>
</evidence>
<dbReference type="SUPFAM" id="SSF55846">
    <property type="entry name" value="N-acetylmuramoyl-L-alanine amidase-like"/>
    <property type="match status" value="1"/>
</dbReference>
<dbReference type="Proteomes" id="UP000239865">
    <property type="component" value="Unassembled WGS sequence"/>
</dbReference>
<keyword evidence="3" id="KW-0378">Hydrolase</keyword>
<dbReference type="RefSeq" id="WP_104587903.1">
    <property type="nucleotide sequence ID" value="NZ_JAFFQK010000087.1"/>
</dbReference>